<reference evidence="3" key="1">
    <citation type="submission" date="2020-10" db="EMBL/GenBank/DDBJ databases">
        <title>Chromosome-scale genome assembly of the Allis shad, Alosa alosa.</title>
        <authorList>
            <person name="Margot Z."/>
            <person name="Christophe K."/>
            <person name="Cabau C."/>
            <person name="Louis A."/>
            <person name="Berthelot C."/>
            <person name="Parey E."/>
            <person name="Roest Crollius H."/>
            <person name="Montfort J."/>
            <person name="Robinson-Rechavi M."/>
            <person name="Bucao C."/>
            <person name="Bouchez O."/>
            <person name="Gislard M."/>
            <person name="Lluch J."/>
            <person name="Milhes M."/>
            <person name="Lampietro C."/>
            <person name="Lopez Roques C."/>
            <person name="Donnadieu C."/>
            <person name="Braasch I."/>
            <person name="Desvignes T."/>
            <person name="Postlethwait J."/>
            <person name="Bobe J."/>
            <person name="Guiguen Y."/>
        </authorList>
    </citation>
    <scope>NUCLEOTIDE SEQUENCE</scope>
    <source>
        <strain evidence="3">M-15738</strain>
        <tissue evidence="3">Blood</tissue>
    </source>
</reference>
<dbReference type="EMBL" id="JADWDJ010000006">
    <property type="protein sequence ID" value="KAG5280217.1"/>
    <property type="molecule type" value="Genomic_DNA"/>
</dbReference>
<evidence type="ECO:0000313" key="4">
    <source>
        <dbReference type="Proteomes" id="UP000823561"/>
    </source>
</evidence>
<dbReference type="AlphaFoldDB" id="A0AAV6H2B6"/>
<dbReference type="InterPro" id="IPR013151">
    <property type="entry name" value="Immunoglobulin_dom"/>
</dbReference>
<dbReference type="InterPro" id="IPR036179">
    <property type="entry name" value="Ig-like_dom_sf"/>
</dbReference>
<protein>
    <recommendedName>
        <fullName evidence="2">Immunoglobulin-like beta-sandwich domain-containing protein</fullName>
    </recommendedName>
</protein>
<sequence length="124" mass="13581">MSCSISTQYLGGTFTLQQLSGSYRETKAATGTSAVFTIRQVDFAHGGSYYCQYQTRVSSRDFTSSCSDSVSFSVDVSLSQHLCQCPRGRAGLGAPWPRGPLGPKLLHRLLHQATVPRRLFPPHL</sequence>
<evidence type="ECO:0000256" key="1">
    <source>
        <dbReference type="ARBA" id="ARBA00023319"/>
    </source>
</evidence>
<comment type="caution">
    <text evidence="3">The sequence shown here is derived from an EMBL/GenBank/DDBJ whole genome shotgun (WGS) entry which is preliminary data.</text>
</comment>
<gene>
    <name evidence="3" type="ORF">AALO_G00086350</name>
</gene>
<keyword evidence="1" id="KW-0393">Immunoglobulin domain</keyword>
<accession>A0AAV6H2B6</accession>
<dbReference type="Proteomes" id="UP000823561">
    <property type="component" value="Chromosome 6"/>
</dbReference>
<dbReference type="Pfam" id="PF00047">
    <property type="entry name" value="ig"/>
    <property type="match status" value="1"/>
</dbReference>
<evidence type="ECO:0000259" key="2">
    <source>
        <dbReference type="Pfam" id="PF00047"/>
    </source>
</evidence>
<proteinExistence type="predicted"/>
<dbReference type="Gene3D" id="2.60.40.10">
    <property type="entry name" value="Immunoglobulins"/>
    <property type="match status" value="1"/>
</dbReference>
<keyword evidence="4" id="KW-1185">Reference proteome</keyword>
<evidence type="ECO:0000313" key="3">
    <source>
        <dbReference type="EMBL" id="KAG5280217.1"/>
    </source>
</evidence>
<name>A0AAV6H2B6_9TELE</name>
<organism evidence="3 4">
    <name type="scientific">Alosa alosa</name>
    <name type="common">allis shad</name>
    <dbReference type="NCBI Taxonomy" id="278164"/>
    <lineage>
        <taxon>Eukaryota</taxon>
        <taxon>Metazoa</taxon>
        <taxon>Chordata</taxon>
        <taxon>Craniata</taxon>
        <taxon>Vertebrata</taxon>
        <taxon>Euteleostomi</taxon>
        <taxon>Actinopterygii</taxon>
        <taxon>Neopterygii</taxon>
        <taxon>Teleostei</taxon>
        <taxon>Clupei</taxon>
        <taxon>Clupeiformes</taxon>
        <taxon>Clupeoidei</taxon>
        <taxon>Clupeidae</taxon>
        <taxon>Alosa</taxon>
    </lineage>
</organism>
<dbReference type="InterPro" id="IPR013783">
    <property type="entry name" value="Ig-like_fold"/>
</dbReference>
<dbReference type="SUPFAM" id="SSF48726">
    <property type="entry name" value="Immunoglobulin"/>
    <property type="match status" value="1"/>
</dbReference>
<feature type="domain" description="Immunoglobulin-like beta-sandwich" evidence="2">
    <location>
        <begin position="1"/>
        <end position="60"/>
    </location>
</feature>